<dbReference type="STRING" id="1123323.SAMN05216245_10722"/>
<dbReference type="Gene3D" id="3.40.470.10">
    <property type="entry name" value="Uracil-DNA glycosylase-like domain"/>
    <property type="match status" value="1"/>
</dbReference>
<evidence type="ECO:0000256" key="9">
    <source>
        <dbReference type="ARBA" id="ARBA00023004"/>
    </source>
</evidence>
<gene>
    <name evidence="13" type="ORF">SAMN05216245_10722</name>
</gene>
<dbReference type="NCBIfam" id="TIGR00758">
    <property type="entry name" value="UDG_fam4"/>
    <property type="match status" value="1"/>
</dbReference>
<keyword evidence="9" id="KW-0408">Iron</keyword>
<protein>
    <recommendedName>
        <fullName evidence="4">Type-4 uracil-DNA glycosylase</fullName>
        <ecNumber evidence="3">3.2.2.27</ecNumber>
    </recommendedName>
</protein>
<comment type="similarity">
    <text evidence="2">Belongs to the uracil-DNA glycosylase (UDG) superfamily. Type 4 (UDGa) family.</text>
</comment>
<dbReference type="SMART" id="SM00987">
    <property type="entry name" value="UreE_C"/>
    <property type="match status" value="1"/>
</dbReference>
<name>A0A1I2ATF0_9FIRM</name>
<evidence type="ECO:0000256" key="2">
    <source>
        <dbReference type="ARBA" id="ARBA00006521"/>
    </source>
</evidence>
<dbReference type="InterPro" id="IPR036895">
    <property type="entry name" value="Uracil-DNA_glycosylase-like_sf"/>
</dbReference>
<comment type="catalytic activity">
    <reaction evidence="1">
        <text>Hydrolyzes single-stranded DNA or mismatched double-stranded DNA and polynucleotides, releasing free uracil.</text>
        <dbReference type="EC" id="3.2.2.27"/>
    </reaction>
</comment>
<dbReference type="Pfam" id="PF03167">
    <property type="entry name" value="UDG"/>
    <property type="match status" value="1"/>
</dbReference>
<dbReference type="GO" id="GO:0051539">
    <property type="term" value="F:4 iron, 4 sulfur cluster binding"/>
    <property type="evidence" value="ECO:0007669"/>
    <property type="project" value="UniProtKB-KW"/>
</dbReference>
<dbReference type="EMBL" id="FONL01000007">
    <property type="protein sequence ID" value="SFE47096.1"/>
    <property type="molecule type" value="Genomic_DNA"/>
</dbReference>
<keyword evidence="11" id="KW-0234">DNA repair</keyword>
<evidence type="ECO:0000256" key="10">
    <source>
        <dbReference type="ARBA" id="ARBA00023014"/>
    </source>
</evidence>
<reference evidence="13 14" key="1">
    <citation type="submission" date="2016-10" db="EMBL/GenBank/DDBJ databases">
        <authorList>
            <person name="de Groot N.N."/>
        </authorList>
    </citation>
    <scope>NUCLEOTIDE SEQUENCE [LARGE SCALE GENOMIC DNA]</scope>
    <source>
        <strain evidence="13 14">DSM 9236</strain>
    </source>
</reference>
<dbReference type="SMART" id="SM00986">
    <property type="entry name" value="UDG"/>
    <property type="match status" value="1"/>
</dbReference>
<dbReference type="InterPro" id="IPR005122">
    <property type="entry name" value="Uracil-DNA_glycosylase-like"/>
</dbReference>
<evidence type="ECO:0000256" key="3">
    <source>
        <dbReference type="ARBA" id="ARBA00012030"/>
    </source>
</evidence>
<dbReference type="AlphaFoldDB" id="A0A1I2ATF0"/>
<evidence type="ECO:0000256" key="5">
    <source>
        <dbReference type="ARBA" id="ARBA00022485"/>
    </source>
</evidence>
<evidence type="ECO:0000313" key="13">
    <source>
        <dbReference type="EMBL" id="SFE47096.1"/>
    </source>
</evidence>
<evidence type="ECO:0000256" key="7">
    <source>
        <dbReference type="ARBA" id="ARBA00022763"/>
    </source>
</evidence>
<evidence type="ECO:0000256" key="11">
    <source>
        <dbReference type="ARBA" id="ARBA00023204"/>
    </source>
</evidence>
<keyword evidence="5" id="KW-0004">4Fe-4S</keyword>
<keyword evidence="8" id="KW-0378">Hydrolase</keyword>
<evidence type="ECO:0000256" key="6">
    <source>
        <dbReference type="ARBA" id="ARBA00022723"/>
    </source>
</evidence>
<dbReference type="EC" id="3.2.2.27" evidence="3"/>
<dbReference type="InterPro" id="IPR051536">
    <property type="entry name" value="UDG_Type-4/5"/>
</dbReference>
<dbReference type="SUPFAM" id="SSF52141">
    <property type="entry name" value="Uracil-DNA glycosylase-like"/>
    <property type="match status" value="1"/>
</dbReference>
<keyword evidence="10" id="KW-0411">Iron-sulfur</keyword>
<keyword evidence="7" id="KW-0227">DNA damage</keyword>
<dbReference type="PANTHER" id="PTHR33693:SF1">
    <property type="entry name" value="TYPE-4 URACIL-DNA GLYCOSYLASE"/>
    <property type="match status" value="1"/>
</dbReference>
<keyword evidence="6" id="KW-0479">Metal-binding</keyword>
<evidence type="ECO:0000256" key="1">
    <source>
        <dbReference type="ARBA" id="ARBA00001400"/>
    </source>
</evidence>
<accession>A0A1I2ATF0</accession>
<proteinExistence type="inferred from homology"/>
<dbReference type="GO" id="GO:0006281">
    <property type="term" value="P:DNA repair"/>
    <property type="evidence" value="ECO:0007669"/>
    <property type="project" value="UniProtKB-KW"/>
</dbReference>
<dbReference type="RefSeq" id="WP_093913404.1">
    <property type="nucleotide sequence ID" value="NZ_FONL01000007.1"/>
</dbReference>
<organism evidence="13 14">
    <name type="scientific">Succiniclasticum ruminis DSM 9236</name>
    <dbReference type="NCBI Taxonomy" id="1123323"/>
    <lineage>
        <taxon>Bacteria</taxon>
        <taxon>Bacillati</taxon>
        <taxon>Bacillota</taxon>
        <taxon>Negativicutes</taxon>
        <taxon>Acidaminococcales</taxon>
        <taxon>Acidaminococcaceae</taxon>
        <taxon>Succiniclasticum</taxon>
    </lineage>
</organism>
<evidence type="ECO:0000259" key="12">
    <source>
        <dbReference type="SMART" id="SM00986"/>
    </source>
</evidence>
<dbReference type="InterPro" id="IPR005273">
    <property type="entry name" value="Ura-DNA_glyco_family4"/>
</dbReference>
<keyword evidence="14" id="KW-1185">Reference proteome</keyword>
<dbReference type="CDD" id="cd10030">
    <property type="entry name" value="UDG-F4_TTUDGA_SPO1dp_like"/>
    <property type="match status" value="1"/>
</dbReference>
<dbReference type="GO" id="GO:0046872">
    <property type="term" value="F:metal ion binding"/>
    <property type="evidence" value="ECO:0007669"/>
    <property type="project" value="UniProtKB-KW"/>
</dbReference>
<dbReference type="Proteomes" id="UP000198896">
    <property type="component" value="Unassembled WGS sequence"/>
</dbReference>
<evidence type="ECO:0000256" key="8">
    <source>
        <dbReference type="ARBA" id="ARBA00022801"/>
    </source>
</evidence>
<dbReference type="OrthoDB" id="5290748at2"/>
<evidence type="ECO:0000256" key="4">
    <source>
        <dbReference type="ARBA" id="ARBA00019403"/>
    </source>
</evidence>
<sequence>MSIKENQLAELAAQLDKCSSCHLRGDCQAPVGWYGYPDSPIVFIGEGPGGVEDDYGCPLIGPSGQLLDKALWSVQMTRDRVLTTNIVKCRPKGNRTPDLAEADFCAKIWLERELAILQPKVIVALGSVAMHYLGDPAMRITRQRGKWFKTPQGYDCIATFHPSYILRQYGHAQVQAKWDVYHDLQLARAKATEACPDYNLCSEKPVDLFAEFQKRNL</sequence>
<evidence type="ECO:0000313" key="14">
    <source>
        <dbReference type="Proteomes" id="UP000198896"/>
    </source>
</evidence>
<dbReference type="PANTHER" id="PTHR33693">
    <property type="entry name" value="TYPE-5 URACIL-DNA GLYCOSYLASE"/>
    <property type="match status" value="1"/>
</dbReference>
<feature type="domain" description="Uracil-DNA glycosylase-like" evidence="12">
    <location>
        <begin position="32"/>
        <end position="182"/>
    </location>
</feature>
<dbReference type="GO" id="GO:0004844">
    <property type="term" value="F:uracil DNA N-glycosylase activity"/>
    <property type="evidence" value="ECO:0007669"/>
    <property type="project" value="UniProtKB-EC"/>
</dbReference>